<evidence type="ECO:0000313" key="2">
    <source>
        <dbReference type="Proteomes" id="UP000178656"/>
    </source>
</evidence>
<accession>A0A1F5TD17</accession>
<dbReference type="EMBL" id="MFGM01000031">
    <property type="protein sequence ID" value="OGF36653.1"/>
    <property type="molecule type" value="Genomic_DNA"/>
</dbReference>
<evidence type="ECO:0000313" key="1">
    <source>
        <dbReference type="EMBL" id="OGF36653.1"/>
    </source>
</evidence>
<sequence>MANPLEKTETRPITFETAKKNFETIKKKLDARRPKLDEFSAAKGGPFLADEVARDLAWVTTKKKQIFVQGARGVNAEMEEKRLYAEYVFMEMVDSGEFFDNDTVAVMPGSEYDDLNNGADAVVTFCDDDGNVDFAFSVDVKAALTAESENVEKVERLVREKIYSGVGSSVKYFMHKNIETGEVSRRAIEAPNLILWIDPESIKDLMNALSKKEREKTEYDERLLTRFAKQLYGRMTLAIKRSVVEIEVEKRGVNSALSERLKKISNQYSRLAEKVAEYEG</sequence>
<organism evidence="1 2">
    <name type="scientific">Candidatus Falkowbacteria bacterium RIFOXYC2_FULL_48_21</name>
    <dbReference type="NCBI Taxonomy" id="1798005"/>
    <lineage>
        <taxon>Bacteria</taxon>
        <taxon>Candidatus Falkowiibacteriota</taxon>
    </lineage>
</organism>
<protein>
    <submittedName>
        <fullName evidence="1">Uncharacterized protein</fullName>
    </submittedName>
</protein>
<dbReference type="Proteomes" id="UP000178656">
    <property type="component" value="Unassembled WGS sequence"/>
</dbReference>
<comment type="caution">
    <text evidence="1">The sequence shown here is derived from an EMBL/GenBank/DDBJ whole genome shotgun (WGS) entry which is preliminary data.</text>
</comment>
<dbReference type="AlphaFoldDB" id="A0A1F5TD17"/>
<reference evidence="1 2" key="1">
    <citation type="journal article" date="2016" name="Nat. Commun.">
        <title>Thousands of microbial genomes shed light on interconnected biogeochemical processes in an aquifer system.</title>
        <authorList>
            <person name="Anantharaman K."/>
            <person name="Brown C.T."/>
            <person name="Hug L.A."/>
            <person name="Sharon I."/>
            <person name="Castelle C.J."/>
            <person name="Probst A.J."/>
            <person name="Thomas B.C."/>
            <person name="Singh A."/>
            <person name="Wilkins M.J."/>
            <person name="Karaoz U."/>
            <person name="Brodie E.L."/>
            <person name="Williams K.H."/>
            <person name="Hubbard S.S."/>
            <person name="Banfield J.F."/>
        </authorList>
    </citation>
    <scope>NUCLEOTIDE SEQUENCE [LARGE SCALE GENOMIC DNA]</scope>
</reference>
<proteinExistence type="predicted"/>
<gene>
    <name evidence="1" type="ORF">A2482_00330</name>
</gene>
<name>A0A1F5TD17_9BACT</name>